<sequence length="134" mass="15348">MASSTKPIVVEEVTTFRRSQVPLEVCILLEIPQRRKTTDVAFLVLFGISVVVLLSLMIYALCNSNMDRFIHGYDKCGNLCGSKNEKVDGISCSGQDMTNKPLLLYERTLVYDSYYDRNEYVYKPDRCVDKCNNR</sequence>
<reference evidence="2" key="1">
    <citation type="journal article" date="2023" name="G3 (Bethesda)">
        <title>Whole genome assemblies of Zophobas morio and Tenebrio molitor.</title>
        <authorList>
            <person name="Kaur S."/>
            <person name="Stinson S.A."/>
            <person name="diCenzo G.C."/>
        </authorList>
    </citation>
    <scope>NUCLEOTIDE SEQUENCE</scope>
    <source>
        <strain evidence="2">QUZm001</strain>
    </source>
</reference>
<gene>
    <name evidence="2" type="ORF">Zmor_006930</name>
</gene>
<dbReference type="Proteomes" id="UP001168821">
    <property type="component" value="Unassembled WGS sequence"/>
</dbReference>
<keyword evidence="1" id="KW-0472">Membrane</keyword>
<organism evidence="2 3">
    <name type="scientific">Zophobas morio</name>
    <dbReference type="NCBI Taxonomy" id="2755281"/>
    <lineage>
        <taxon>Eukaryota</taxon>
        <taxon>Metazoa</taxon>
        <taxon>Ecdysozoa</taxon>
        <taxon>Arthropoda</taxon>
        <taxon>Hexapoda</taxon>
        <taxon>Insecta</taxon>
        <taxon>Pterygota</taxon>
        <taxon>Neoptera</taxon>
        <taxon>Endopterygota</taxon>
        <taxon>Coleoptera</taxon>
        <taxon>Polyphaga</taxon>
        <taxon>Cucujiformia</taxon>
        <taxon>Tenebrionidae</taxon>
        <taxon>Zophobas</taxon>
    </lineage>
</organism>
<evidence type="ECO:0000256" key="1">
    <source>
        <dbReference type="SAM" id="Phobius"/>
    </source>
</evidence>
<dbReference type="EMBL" id="JALNTZ010000002">
    <property type="protein sequence ID" value="KAJ3662589.1"/>
    <property type="molecule type" value="Genomic_DNA"/>
</dbReference>
<name>A0AA38MNR8_9CUCU</name>
<evidence type="ECO:0000313" key="3">
    <source>
        <dbReference type="Proteomes" id="UP001168821"/>
    </source>
</evidence>
<accession>A0AA38MNR8</accession>
<keyword evidence="3" id="KW-1185">Reference proteome</keyword>
<comment type="caution">
    <text evidence="2">The sequence shown here is derived from an EMBL/GenBank/DDBJ whole genome shotgun (WGS) entry which is preliminary data.</text>
</comment>
<feature type="transmembrane region" description="Helical" evidence="1">
    <location>
        <begin position="40"/>
        <end position="61"/>
    </location>
</feature>
<protein>
    <submittedName>
        <fullName evidence="2">Uncharacterized protein</fullName>
    </submittedName>
</protein>
<evidence type="ECO:0000313" key="2">
    <source>
        <dbReference type="EMBL" id="KAJ3662589.1"/>
    </source>
</evidence>
<keyword evidence="1" id="KW-1133">Transmembrane helix</keyword>
<dbReference type="AlphaFoldDB" id="A0AA38MNR8"/>
<keyword evidence="1" id="KW-0812">Transmembrane</keyword>
<proteinExistence type="predicted"/>